<evidence type="ECO:0000313" key="2">
    <source>
        <dbReference type="EMBL" id="CAG8718822.1"/>
    </source>
</evidence>
<feature type="non-terminal residue" evidence="2">
    <location>
        <position position="51"/>
    </location>
</feature>
<accession>A0A9N9NBV5</accession>
<reference evidence="2" key="1">
    <citation type="submission" date="2021-06" db="EMBL/GenBank/DDBJ databases">
        <authorList>
            <person name="Kallberg Y."/>
            <person name="Tangrot J."/>
            <person name="Rosling A."/>
        </authorList>
    </citation>
    <scope>NUCLEOTIDE SEQUENCE</scope>
    <source>
        <strain evidence="2">MA453B</strain>
    </source>
</reference>
<comment type="caution">
    <text evidence="2">The sequence shown here is derived from an EMBL/GenBank/DDBJ whole genome shotgun (WGS) entry which is preliminary data.</text>
</comment>
<dbReference type="Proteomes" id="UP000789405">
    <property type="component" value="Unassembled WGS sequence"/>
</dbReference>
<dbReference type="EMBL" id="CAJVPY010010442">
    <property type="protein sequence ID" value="CAG8718822.1"/>
    <property type="molecule type" value="Genomic_DNA"/>
</dbReference>
<feature type="compositionally biased region" description="Basic and acidic residues" evidence="1">
    <location>
        <begin position="1"/>
        <end position="24"/>
    </location>
</feature>
<gene>
    <name evidence="2" type="ORF">DERYTH_LOCUS14157</name>
</gene>
<feature type="compositionally biased region" description="Basic and acidic residues" evidence="1">
    <location>
        <begin position="40"/>
        <end position="51"/>
    </location>
</feature>
<protein>
    <submittedName>
        <fullName evidence="2">12764_t:CDS:1</fullName>
    </submittedName>
</protein>
<evidence type="ECO:0000256" key="1">
    <source>
        <dbReference type="SAM" id="MobiDB-lite"/>
    </source>
</evidence>
<keyword evidence="3" id="KW-1185">Reference proteome</keyword>
<evidence type="ECO:0000313" key="3">
    <source>
        <dbReference type="Proteomes" id="UP000789405"/>
    </source>
</evidence>
<organism evidence="2 3">
    <name type="scientific">Dentiscutata erythropus</name>
    <dbReference type="NCBI Taxonomy" id="1348616"/>
    <lineage>
        <taxon>Eukaryota</taxon>
        <taxon>Fungi</taxon>
        <taxon>Fungi incertae sedis</taxon>
        <taxon>Mucoromycota</taxon>
        <taxon>Glomeromycotina</taxon>
        <taxon>Glomeromycetes</taxon>
        <taxon>Diversisporales</taxon>
        <taxon>Gigasporaceae</taxon>
        <taxon>Dentiscutata</taxon>
    </lineage>
</organism>
<proteinExistence type="predicted"/>
<feature type="region of interest" description="Disordered" evidence="1">
    <location>
        <begin position="1"/>
        <end position="51"/>
    </location>
</feature>
<sequence>KEERVKERNGRKGKVYRTEGKGVGEPRVNNITQVEANSVAEDKDHQESLRQ</sequence>
<name>A0A9N9NBV5_9GLOM</name>
<dbReference type="AlphaFoldDB" id="A0A9N9NBV5"/>